<accession>A0A540KDB8</accession>
<protein>
    <recommendedName>
        <fullName evidence="5">Cupin type-1 domain-containing protein</fullName>
    </recommendedName>
</protein>
<evidence type="ECO:0000313" key="3">
    <source>
        <dbReference type="EMBL" id="TQD72227.1"/>
    </source>
</evidence>
<reference evidence="3 4" key="1">
    <citation type="journal article" date="2019" name="G3 (Bethesda)">
        <title>Sequencing of a Wild Apple (Malus baccata) Genome Unravels the Differences Between Cultivated and Wild Apple Species Regarding Disease Resistance and Cold Tolerance.</title>
        <authorList>
            <person name="Chen X."/>
        </authorList>
    </citation>
    <scope>NUCLEOTIDE SEQUENCE [LARGE SCALE GENOMIC DNA]</scope>
    <source>
        <strain evidence="4">cv. Shandingzi</strain>
        <tissue evidence="3">Leaves</tissue>
    </source>
</reference>
<sequence length="129" mass="12582">MAMKNIALVVLVVAVCISAAMAAEPVKGAAAANAEPVKGAAATPAAATTAAATPAGTPTAAAAAGPGASAPAPSGSNMNAVGSLLSKDLELLLDTPIEYNSVLQLERKATDFVVVGRTEIGGKEDEVLQ</sequence>
<dbReference type="Proteomes" id="UP000315295">
    <property type="component" value="Unassembled WGS sequence"/>
</dbReference>
<gene>
    <name evidence="3" type="ORF">C1H46_042235</name>
</gene>
<feature type="region of interest" description="Disordered" evidence="1">
    <location>
        <begin position="43"/>
        <end position="77"/>
    </location>
</feature>
<feature type="compositionally biased region" description="Low complexity" evidence="1">
    <location>
        <begin position="43"/>
        <end position="76"/>
    </location>
</feature>
<comment type="caution">
    <text evidence="3">The sequence shown here is derived from an EMBL/GenBank/DDBJ whole genome shotgun (WGS) entry which is preliminary data.</text>
</comment>
<dbReference type="EMBL" id="VIEB01001430">
    <property type="protein sequence ID" value="TQD72227.1"/>
    <property type="molecule type" value="Genomic_DNA"/>
</dbReference>
<evidence type="ECO:0008006" key="5">
    <source>
        <dbReference type="Google" id="ProtNLM"/>
    </source>
</evidence>
<evidence type="ECO:0000313" key="4">
    <source>
        <dbReference type="Proteomes" id="UP000315295"/>
    </source>
</evidence>
<proteinExistence type="predicted"/>
<feature type="chain" id="PRO_5021743832" description="Cupin type-1 domain-containing protein" evidence="2">
    <location>
        <begin position="23"/>
        <end position="129"/>
    </location>
</feature>
<keyword evidence="4" id="KW-1185">Reference proteome</keyword>
<dbReference type="AlphaFoldDB" id="A0A540KDB8"/>
<keyword evidence="2" id="KW-0732">Signal</keyword>
<organism evidence="3 4">
    <name type="scientific">Malus baccata</name>
    <name type="common">Siberian crab apple</name>
    <name type="synonym">Pyrus baccata</name>
    <dbReference type="NCBI Taxonomy" id="106549"/>
    <lineage>
        <taxon>Eukaryota</taxon>
        <taxon>Viridiplantae</taxon>
        <taxon>Streptophyta</taxon>
        <taxon>Embryophyta</taxon>
        <taxon>Tracheophyta</taxon>
        <taxon>Spermatophyta</taxon>
        <taxon>Magnoliopsida</taxon>
        <taxon>eudicotyledons</taxon>
        <taxon>Gunneridae</taxon>
        <taxon>Pentapetalae</taxon>
        <taxon>rosids</taxon>
        <taxon>fabids</taxon>
        <taxon>Rosales</taxon>
        <taxon>Rosaceae</taxon>
        <taxon>Amygdaloideae</taxon>
        <taxon>Maleae</taxon>
        <taxon>Malus</taxon>
    </lineage>
</organism>
<feature type="signal peptide" evidence="2">
    <location>
        <begin position="1"/>
        <end position="22"/>
    </location>
</feature>
<evidence type="ECO:0000256" key="1">
    <source>
        <dbReference type="SAM" id="MobiDB-lite"/>
    </source>
</evidence>
<evidence type="ECO:0000256" key="2">
    <source>
        <dbReference type="SAM" id="SignalP"/>
    </source>
</evidence>
<name>A0A540KDB8_MALBA</name>